<reference evidence="2 3" key="1">
    <citation type="submission" date="2024-09" db="EMBL/GenBank/DDBJ databases">
        <title>Chromosome-scale assembly of Riccia sorocarpa.</title>
        <authorList>
            <person name="Paukszto L."/>
        </authorList>
    </citation>
    <scope>NUCLEOTIDE SEQUENCE [LARGE SCALE GENOMIC DNA]</scope>
    <source>
        <strain evidence="2">LP-2024</strain>
        <tissue evidence="2">Aerial parts of the thallus</tissue>
    </source>
</reference>
<protein>
    <submittedName>
        <fullName evidence="2">Uncharacterized protein</fullName>
    </submittedName>
</protein>
<dbReference type="Proteomes" id="UP001633002">
    <property type="component" value="Unassembled WGS sequence"/>
</dbReference>
<accession>A0ABD3I5N7</accession>
<sequence>MLRTSLSPSCADIFVRIKCCKTSSLCGHETNELLHSSQKIGVHWRKFLNKTQQEWAPVLSLSSARPTLDDVERLSRGRASKAKIGSRAVPHRLNADERKAFELAKKRGFVVHQPSTRRYPLINSHRNYCDAVGIPCIRIEQGLGGQADEVVIDLTPLRLPEIDLQTFRGEIIKVVESRDSDGSRTSNSSVAEETKEKSAPDEVVDNGEDELANSHTSADSSPDVDFKPLRFQTSSRSEARAIADSVVQVWKTWSRSNLSVPA</sequence>
<feature type="region of interest" description="Disordered" evidence="1">
    <location>
        <begin position="178"/>
        <end position="236"/>
    </location>
</feature>
<evidence type="ECO:0000313" key="2">
    <source>
        <dbReference type="EMBL" id="KAL3697765.1"/>
    </source>
</evidence>
<keyword evidence="3" id="KW-1185">Reference proteome</keyword>
<comment type="caution">
    <text evidence="2">The sequence shown here is derived from an EMBL/GenBank/DDBJ whole genome shotgun (WGS) entry which is preliminary data.</text>
</comment>
<dbReference type="AlphaFoldDB" id="A0ABD3I5N7"/>
<feature type="compositionally biased region" description="Acidic residues" evidence="1">
    <location>
        <begin position="202"/>
        <end position="211"/>
    </location>
</feature>
<organism evidence="2 3">
    <name type="scientific">Riccia sorocarpa</name>
    <dbReference type="NCBI Taxonomy" id="122646"/>
    <lineage>
        <taxon>Eukaryota</taxon>
        <taxon>Viridiplantae</taxon>
        <taxon>Streptophyta</taxon>
        <taxon>Embryophyta</taxon>
        <taxon>Marchantiophyta</taxon>
        <taxon>Marchantiopsida</taxon>
        <taxon>Marchantiidae</taxon>
        <taxon>Marchantiales</taxon>
        <taxon>Ricciaceae</taxon>
        <taxon>Riccia</taxon>
    </lineage>
</organism>
<name>A0ABD3I5N7_9MARC</name>
<evidence type="ECO:0000256" key="1">
    <source>
        <dbReference type="SAM" id="MobiDB-lite"/>
    </source>
</evidence>
<evidence type="ECO:0000313" key="3">
    <source>
        <dbReference type="Proteomes" id="UP001633002"/>
    </source>
</evidence>
<proteinExistence type="predicted"/>
<gene>
    <name evidence="2" type="ORF">R1sor_011841</name>
</gene>
<dbReference type="EMBL" id="JBJQOH010000002">
    <property type="protein sequence ID" value="KAL3697765.1"/>
    <property type="molecule type" value="Genomic_DNA"/>
</dbReference>